<organism evidence="2 3">
    <name type="scientific">Cardiocondyla obscurior</name>
    <dbReference type="NCBI Taxonomy" id="286306"/>
    <lineage>
        <taxon>Eukaryota</taxon>
        <taxon>Metazoa</taxon>
        <taxon>Ecdysozoa</taxon>
        <taxon>Arthropoda</taxon>
        <taxon>Hexapoda</taxon>
        <taxon>Insecta</taxon>
        <taxon>Pterygota</taxon>
        <taxon>Neoptera</taxon>
        <taxon>Endopterygota</taxon>
        <taxon>Hymenoptera</taxon>
        <taxon>Apocrita</taxon>
        <taxon>Aculeata</taxon>
        <taxon>Formicoidea</taxon>
        <taxon>Formicidae</taxon>
        <taxon>Myrmicinae</taxon>
        <taxon>Cardiocondyla</taxon>
    </lineage>
</organism>
<keyword evidence="1" id="KW-0812">Transmembrane</keyword>
<dbReference type="AlphaFoldDB" id="A0AAW2ECX2"/>
<proteinExistence type="predicted"/>
<dbReference type="EMBL" id="JADYXP020000026">
    <property type="protein sequence ID" value="KAL0100096.1"/>
    <property type="molecule type" value="Genomic_DNA"/>
</dbReference>
<keyword evidence="3" id="KW-1185">Reference proteome</keyword>
<dbReference type="Proteomes" id="UP001430953">
    <property type="component" value="Unassembled WGS sequence"/>
</dbReference>
<keyword evidence="1" id="KW-1133">Transmembrane helix</keyword>
<protein>
    <recommendedName>
        <fullName evidence="4">ATP synthase F0 subunit 8</fullName>
    </recommendedName>
</protein>
<comment type="caution">
    <text evidence="2">The sequence shown here is derived from an EMBL/GenBank/DDBJ whole genome shotgun (WGS) entry which is preliminary data.</text>
</comment>
<name>A0AAW2ECX2_9HYME</name>
<evidence type="ECO:0000313" key="3">
    <source>
        <dbReference type="Proteomes" id="UP001430953"/>
    </source>
</evidence>
<evidence type="ECO:0008006" key="4">
    <source>
        <dbReference type="Google" id="ProtNLM"/>
    </source>
</evidence>
<accession>A0AAW2ECX2</accession>
<gene>
    <name evidence="2" type="ORF">PUN28_019511</name>
</gene>
<sequence>MPNCMTNFTWYLGKFIIGFAGLLYLYTNFWKEKEKKCVCDVRLKELLRAKNEEMQRKRYLCGCSKSMRLTRKDKAPVSNDFIKHNKSDAKSCYARRNSC</sequence>
<feature type="transmembrane region" description="Helical" evidence="1">
    <location>
        <begin position="6"/>
        <end position="26"/>
    </location>
</feature>
<evidence type="ECO:0000256" key="1">
    <source>
        <dbReference type="SAM" id="Phobius"/>
    </source>
</evidence>
<evidence type="ECO:0000313" key="2">
    <source>
        <dbReference type="EMBL" id="KAL0100096.1"/>
    </source>
</evidence>
<reference evidence="2 3" key="1">
    <citation type="submission" date="2023-03" db="EMBL/GenBank/DDBJ databases">
        <title>High recombination rates correlate with genetic variation in Cardiocondyla obscurior ants.</title>
        <authorList>
            <person name="Errbii M."/>
        </authorList>
    </citation>
    <scope>NUCLEOTIDE SEQUENCE [LARGE SCALE GENOMIC DNA]</scope>
    <source>
        <strain evidence="2">Alpha-2009</strain>
        <tissue evidence="2">Whole body</tissue>
    </source>
</reference>
<keyword evidence="1" id="KW-0472">Membrane</keyword>